<dbReference type="KEGG" id="epa:110252964"/>
<keyword evidence="7" id="KW-1185">Reference proteome</keyword>
<accession>A0A913YVC1</accession>
<evidence type="ECO:0000256" key="2">
    <source>
        <dbReference type="ARBA" id="ARBA00022840"/>
    </source>
</evidence>
<dbReference type="InterPro" id="IPR008271">
    <property type="entry name" value="Ser/Thr_kinase_AS"/>
</dbReference>
<feature type="domain" description="Protein kinase" evidence="5">
    <location>
        <begin position="1154"/>
        <end position="1303"/>
    </location>
</feature>
<dbReference type="PANTHER" id="PTHR24118">
    <property type="entry name" value="POTE ANKYRIN DOMAIN"/>
    <property type="match status" value="1"/>
</dbReference>
<evidence type="ECO:0000313" key="6">
    <source>
        <dbReference type="EnsemblMetazoa" id="XP_028519154.1"/>
    </source>
</evidence>
<dbReference type="Pfam" id="PF00023">
    <property type="entry name" value="Ank"/>
    <property type="match status" value="1"/>
</dbReference>
<dbReference type="PROSITE" id="PS00107">
    <property type="entry name" value="PROTEIN_KINASE_ATP"/>
    <property type="match status" value="1"/>
</dbReference>
<evidence type="ECO:0000256" key="3">
    <source>
        <dbReference type="PROSITE-ProRule" id="PRU00023"/>
    </source>
</evidence>
<dbReference type="EnsemblMetazoa" id="XM_028663353.1">
    <property type="protein sequence ID" value="XP_028519154.1"/>
    <property type="gene ID" value="LOC110252964"/>
</dbReference>
<dbReference type="InterPro" id="IPR017441">
    <property type="entry name" value="Protein_kinase_ATP_BS"/>
</dbReference>
<dbReference type="Pfam" id="PF00069">
    <property type="entry name" value="Pkinase"/>
    <property type="match status" value="1"/>
</dbReference>
<dbReference type="SUPFAM" id="SSF48403">
    <property type="entry name" value="Ankyrin repeat"/>
    <property type="match status" value="4"/>
</dbReference>
<dbReference type="SMART" id="SM00248">
    <property type="entry name" value="ANK"/>
    <property type="match status" value="16"/>
</dbReference>
<feature type="binding site" evidence="4">
    <location>
        <position position="1183"/>
    </location>
    <ligand>
        <name>ATP</name>
        <dbReference type="ChEBI" id="CHEBI:30616"/>
    </ligand>
</feature>
<dbReference type="Pfam" id="PF12796">
    <property type="entry name" value="Ank_2"/>
    <property type="match status" value="4"/>
</dbReference>
<feature type="repeat" description="ANK" evidence="3">
    <location>
        <begin position="71"/>
        <end position="103"/>
    </location>
</feature>
<dbReference type="PROSITE" id="PS50088">
    <property type="entry name" value="ANK_REPEAT"/>
    <property type="match status" value="7"/>
</dbReference>
<dbReference type="GeneID" id="110252964"/>
<dbReference type="Gene3D" id="1.25.40.20">
    <property type="entry name" value="Ankyrin repeat-containing domain"/>
    <property type="match status" value="7"/>
</dbReference>
<sequence length="1303" mass="145251">MQSSSESSDDTEEVLSDISLPDDYLEGVFTHMQKKDDSQEDDLIKTARYGTADGVQKVIDCGVNINSTNDEGKTALMYAVKNGKEDIVELLIKCGADVDISDNQGKTALVYSILHRRESILNLLIERKANVNIVDLTGNSPLIYALQYLTESLVVKIVKAGADVNVMDSQGKTALTYSIQFNKKSLVQLILYSGARVVDASYLLLIFAIQNGCDESALELINFYHNLNCTNETTVDIDLADENGTTALMYAVKHGKENIVQALINASAHVNAEDNKGNTPLMYLTLDANEILHALVKGGANVNHKNKESKSVLSHFIQCGCWEIALQLINEGADENLNCTKETSIDIDLADENGTTALMYAVKHGKKKIVQALINAGAHVNAEDNKGKTVLMYASAKYGYIQTVLSIINAGADVNIVDHQGNTALMAAVNCNSYETVLALLNAGADINIANDIGDTPLTNAVEQKKSEISTLLYLTKSDVNTASKNARDDYGNTKLANAVREGDYSCAKELLAEEANVNIPNNEGKTMLTYAFKSEEFAVSLIKRKNVLLNIRNTNGRTPLFYAILKNNSSSLHLVEQGGDLYVQDNYHASPLSFFICYCIMQNPNHEHINRILTLFKEKGLTKKEFFQTLVNVLFCKVSSFLYPRLRKQMPIAPLMTRAVKIYGDFGAKMNHALEKIDVMVNNNESTHLALEEVLTLLIDLGADPDTSADEDGNSAIHYVARLILFEVSYEIVLNLLNKLLGLGSSFVRKNCKGQTPLLFFLSEMSVRFPEMVLNSLSVIIGAIEICKHILFNNPNSTATTGNGESVFHLILKIFQKDLTRYRCHGVLILHLLQLYALPNVKHSVTVNKVDDKMCSPVHLWASLSVTPIKRYKSMITEKHSFEQLLEAILNHLKECGAVLNIVNLKEQRPLHLCRTWSAVKLLVDSGANPSVFDSQQRSPFLVAAQSHLFRLKAGCFYPDVTEDVVTFWKTAADMKLDLWAYDANGNSVFSILIASEEFVLAKSLLDIACNNDYIKSDETLVALLSDICEDESTKTTWKELLVKEILKTISQPMDMKVPLQLCCMNIKNSYKEHSCDSVHWQIAKKLLSFGAEGSCCLDIAEGYPELRALLTQPLDMAEVPLAIPWTSHSHNYASKLAQVTRRQQCQIVEMYWYHTEPIGKGVFGHIFAGINSKDGMEVAVKRIENLRLERRQDEREAYTFASLTGCRNVVHYLAFCTDVHFSFIILELMEGNLNKYFESPHFNSSNNITLCRDVFCGINYLHGENIVHRDIKPSNILYKTHPELCVKIADFDLSRRLDIDS</sequence>
<evidence type="ECO:0000256" key="4">
    <source>
        <dbReference type="PROSITE-ProRule" id="PRU10141"/>
    </source>
</evidence>
<keyword evidence="3" id="KW-0040">ANK repeat</keyword>
<dbReference type="CDD" id="cd00180">
    <property type="entry name" value="PKc"/>
    <property type="match status" value="1"/>
</dbReference>
<dbReference type="OrthoDB" id="6718656at2759"/>
<feature type="repeat" description="ANK" evidence="3">
    <location>
        <begin position="491"/>
        <end position="523"/>
    </location>
</feature>
<dbReference type="Proteomes" id="UP000887567">
    <property type="component" value="Unplaced"/>
</dbReference>
<dbReference type="GO" id="GO:0004672">
    <property type="term" value="F:protein kinase activity"/>
    <property type="evidence" value="ECO:0007669"/>
    <property type="project" value="InterPro"/>
</dbReference>
<proteinExistence type="predicted"/>
<dbReference type="RefSeq" id="XP_028519154.1">
    <property type="nucleotide sequence ID" value="XM_028663353.1"/>
</dbReference>
<reference evidence="6" key="1">
    <citation type="submission" date="2022-11" db="UniProtKB">
        <authorList>
            <consortium name="EnsemblMetazoa"/>
        </authorList>
    </citation>
    <scope>IDENTIFICATION</scope>
</reference>
<feature type="repeat" description="ANK" evidence="3">
    <location>
        <begin position="353"/>
        <end position="385"/>
    </location>
</feature>
<evidence type="ECO:0000256" key="1">
    <source>
        <dbReference type="ARBA" id="ARBA00022741"/>
    </source>
</evidence>
<dbReference type="GO" id="GO:0005524">
    <property type="term" value="F:ATP binding"/>
    <property type="evidence" value="ECO:0007669"/>
    <property type="project" value="UniProtKB-UniRule"/>
</dbReference>
<dbReference type="InterPro" id="IPR002110">
    <property type="entry name" value="Ankyrin_rpt"/>
</dbReference>
<feature type="repeat" description="ANK" evidence="3">
    <location>
        <begin position="243"/>
        <end position="275"/>
    </location>
</feature>
<dbReference type="InterPro" id="IPR036770">
    <property type="entry name" value="Ankyrin_rpt-contain_sf"/>
</dbReference>
<dbReference type="InterPro" id="IPR000719">
    <property type="entry name" value="Prot_kinase_dom"/>
</dbReference>
<organism evidence="6 7">
    <name type="scientific">Exaiptasia diaphana</name>
    <name type="common">Tropical sea anemone</name>
    <name type="synonym">Aiptasia pulchella</name>
    <dbReference type="NCBI Taxonomy" id="2652724"/>
    <lineage>
        <taxon>Eukaryota</taxon>
        <taxon>Metazoa</taxon>
        <taxon>Cnidaria</taxon>
        <taxon>Anthozoa</taxon>
        <taxon>Hexacorallia</taxon>
        <taxon>Actiniaria</taxon>
        <taxon>Aiptasiidae</taxon>
        <taxon>Exaiptasia</taxon>
    </lineage>
</organism>
<dbReference type="PROSITE" id="PS50011">
    <property type="entry name" value="PROTEIN_KINASE_DOM"/>
    <property type="match status" value="1"/>
</dbReference>
<feature type="repeat" description="ANK" evidence="3">
    <location>
        <begin position="137"/>
        <end position="169"/>
    </location>
</feature>
<keyword evidence="1 4" id="KW-0547">Nucleotide-binding</keyword>
<dbReference type="SMART" id="SM00220">
    <property type="entry name" value="S_TKc"/>
    <property type="match status" value="1"/>
</dbReference>
<feature type="repeat" description="ANK" evidence="3">
    <location>
        <begin position="104"/>
        <end position="136"/>
    </location>
</feature>
<name>A0A913YVC1_EXADI</name>
<protein>
    <recommendedName>
        <fullName evidence="5">Protein kinase domain-containing protein</fullName>
    </recommendedName>
</protein>
<dbReference type="PROSITE" id="PS00108">
    <property type="entry name" value="PROTEIN_KINASE_ST"/>
    <property type="match status" value="1"/>
</dbReference>
<dbReference type="SUPFAM" id="SSF56112">
    <property type="entry name" value="Protein kinase-like (PK-like)"/>
    <property type="match status" value="1"/>
</dbReference>
<feature type="repeat" description="ANK" evidence="3">
    <location>
        <begin position="420"/>
        <end position="452"/>
    </location>
</feature>
<dbReference type="PROSITE" id="PS50297">
    <property type="entry name" value="ANK_REP_REGION"/>
    <property type="match status" value="5"/>
</dbReference>
<dbReference type="InterPro" id="IPR011009">
    <property type="entry name" value="Kinase-like_dom_sf"/>
</dbReference>
<dbReference type="PANTHER" id="PTHR24118:SF99">
    <property type="entry name" value="POTE ANKYRIN DOMAIN FAMILY MEMBER 3C-RELATED"/>
    <property type="match status" value="1"/>
</dbReference>
<evidence type="ECO:0000313" key="7">
    <source>
        <dbReference type="Proteomes" id="UP000887567"/>
    </source>
</evidence>
<dbReference type="Gene3D" id="1.10.510.10">
    <property type="entry name" value="Transferase(Phosphotransferase) domain 1"/>
    <property type="match status" value="1"/>
</dbReference>
<evidence type="ECO:0000259" key="5">
    <source>
        <dbReference type="PROSITE" id="PS50011"/>
    </source>
</evidence>
<keyword evidence="2 4" id="KW-0067">ATP-binding</keyword>